<comment type="caution">
    <text evidence="6">Lacks conserved residue(s) required for the propagation of feature annotation.</text>
</comment>
<evidence type="ECO:0000256" key="6">
    <source>
        <dbReference type="RuleBase" id="RU004914"/>
    </source>
</evidence>
<reference evidence="9" key="2">
    <citation type="journal article" date="2008" name="Nucleic Acids Res.">
        <title>The rice annotation project database (RAP-DB): 2008 update.</title>
        <authorList>
            <consortium name="The rice annotation project (RAP)"/>
        </authorList>
    </citation>
    <scope>GENOME REANNOTATION</scope>
    <source>
        <strain evidence="9">cv. Nipponbare</strain>
    </source>
</reference>
<feature type="transmembrane region" description="Helical" evidence="6">
    <location>
        <begin position="268"/>
        <end position="291"/>
    </location>
</feature>
<evidence type="ECO:0000256" key="5">
    <source>
        <dbReference type="ARBA" id="ARBA00023136"/>
    </source>
</evidence>
<feature type="transmembrane region" description="Helical" evidence="6">
    <location>
        <begin position="303"/>
        <end position="322"/>
    </location>
</feature>
<dbReference type="GO" id="GO:0042910">
    <property type="term" value="F:xenobiotic transmembrane transporter activity"/>
    <property type="evidence" value="ECO:0007669"/>
    <property type="project" value="InterPro"/>
</dbReference>
<evidence type="ECO:0000313" key="8">
    <source>
        <dbReference type="EMBL" id="BAC20746.1"/>
    </source>
</evidence>
<dbReference type="EMBL" id="AP004342">
    <property type="protein sequence ID" value="BAC20746.1"/>
    <property type="molecule type" value="Genomic_DNA"/>
</dbReference>
<feature type="transmembrane region" description="Helical" evidence="6">
    <location>
        <begin position="96"/>
        <end position="116"/>
    </location>
</feature>
<evidence type="ECO:0000256" key="1">
    <source>
        <dbReference type="ARBA" id="ARBA00004141"/>
    </source>
</evidence>
<comment type="subcellular location">
    <subcellularLocation>
        <location evidence="1">Membrane</location>
        <topology evidence="1">Multi-pass membrane protein</topology>
    </subcellularLocation>
</comment>
<dbReference type="Pfam" id="PF01554">
    <property type="entry name" value="MatE"/>
    <property type="match status" value="2"/>
</dbReference>
<evidence type="ECO:0000313" key="9">
    <source>
        <dbReference type="Proteomes" id="UP000000763"/>
    </source>
</evidence>
<accession>Q8H3W4</accession>
<sequence>MQDQRAGPAKSKEKKRVSRHKQAKLTTVIIKAVPLTTKELRQKKSELRVERRRVKMGGDERAVAAPLLQQQQDGGGGDGERRRRRWWWGWWDGEEAAGQLAFAAPMVATSMAYYAIPLVSVMYAGRLGELELAGATLGNSWGTVTGIALMPWLNIRGVLAAKGLQKDKLDTGLSGSLETLCGQGYGAKMYHMMGVYLQASIITSAFFSVLVSLLWFYSEPVLIFLRQDPEVTRTATLFLRYSIPAQFAYGFIQCTLRFLQTQSVVTPLVVFALLPLVLHFGITHAFVHYLGFGYAGAGMSTSVSLWLSFLMLAAYVCLSERFKHTWEGFSTEAFRHVLPGLKLAIPSAVMVCFEYWAFEVLVLVAGLMPNSHMSTSIIAMCENTEAISYMITYGFAAAISTRVSNELGAGNVAKAKKALAVTLVLSLLLGVAFLLLLGLGHDLWAGLFSKSDAVISEFASMTPLLIGSVVLDSTQGVLSGVSRGCGWQHLAAWTNLVAFYIVGLPLSILFGFKLGLQTKDQMGKIRADNERQRRRFCLLRLERSELTSLAAAYASLVESNIEVKSFRA</sequence>
<evidence type="ECO:0000256" key="4">
    <source>
        <dbReference type="ARBA" id="ARBA00022989"/>
    </source>
</evidence>
<dbReference type="GO" id="GO:1990961">
    <property type="term" value="P:xenobiotic detoxification by transmembrane export across the plasma membrane"/>
    <property type="evidence" value="ECO:0007669"/>
    <property type="project" value="InterPro"/>
</dbReference>
<evidence type="ECO:0000256" key="3">
    <source>
        <dbReference type="ARBA" id="ARBA00022692"/>
    </source>
</evidence>
<dbReference type="PANTHER" id="PTHR11206">
    <property type="entry name" value="MULTIDRUG RESISTANCE PROTEIN"/>
    <property type="match status" value="1"/>
</dbReference>
<feature type="region of interest" description="Disordered" evidence="7">
    <location>
        <begin position="1"/>
        <end position="22"/>
    </location>
</feature>
<dbReference type="GO" id="GO:0015297">
    <property type="term" value="F:antiporter activity"/>
    <property type="evidence" value="ECO:0007669"/>
    <property type="project" value="InterPro"/>
</dbReference>
<dbReference type="InterPro" id="IPR045069">
    <property type="entry name" value="MATE_euk"/>
</dbReference>
<comment type="similarity">
    <text evidence="2 6">Belongs to the multi antimicrobial extrusion (MATE) (TC 2.A.66.1) family.</text>
</comment>
<dbReference type="AlphaFoldDB" id="Q8H3W4"/>
<feature type="transmembrane region" description="Helical" evidence="6">
    <location>
        <begin position="386"/>
        <end position="405"/>
    </location>
</feature>
<dbReference type="GO" id="GO:0016020">
    <property type="term" value="C:membrane"/>
    <property type="evidence" value="ECO:0007669"/>
    <property type="project" value="UniProtKB-SubCell"/>
</dbReference>
<feature type="transmembrane region" description="Helical" evidence="6">
    <location>
        <begin position="343"/>
        <end position="366"/>
    </location>
</feature>
<feature type="compositionally biased region" description="Basic residues" evidence="7">
    <location>
        <begin position="12"/>
        <end position="22"/>
    </location>
</feature>
<dbReference type="InterPro" id="IPR002528">
    <property type="entry name" value="MATE_fam"/>
</dbReference>
<protein>
    <recommendedName>
        <fullName evidence="6">Protein DETOXIFICATION</fullName>
    </recommendedName>
    <alternativeName>
        <fullName evidence="6">Multidrug and toxic compound extrusion protein</fullName>
    </alternativeName>
</protein>
<dbReference type="Proteomes" id="UP000000763">
    <property type="component" value="Chromosome 7"/>
</dbReference>
<feature type="transmembrane region" description="Helical" evidence="6">
    <location>
        <begin position="237"/>
        <end position="256"/>
    </location>
</feature>
<evidence type="ECO:0000256" key="2">
    <source>
        <dbReference type="ARBA" id="ARBA00010199"/>
    </source>
</evidence>
<dbReference type="NCBIfam" id="TIGR00797">
    <property type="entry name" value="matE"/>
    <property type="match status" value="1"/>
</dbReference>
<reference evidence="9" key="1">
    <citation type="journal article" date="2005" name="Nature">
        <title>The map-based sequence of the rice genome.</title>
        <authorList>
            <consortium name="International rice genome sequencing project (IRGSP)"/>
            <person name="Matsumoto T."/>
            <person name="Wu J."/>
            <person name="Kanamori H."/>
            <person name="Katayose Y."/>
            <person name="Fujisawa M."/>
            <person name="Namiki N."/>
            <person name="Mizuno H."/>
            <person name="Yamamoto K."/>
            <person name="Antonio B.A."/>
            <person name="Baba T."/>
            <person name="Sakata K."/>
            <person name="Nagamura Y."/>
            <person name="Aoki H."/>
            <person name="Arikawa K."/>
            <person name="Arita K."/>
            <person name="Bito T."/>
            <person name="Chiden Y."/>
            <person name="Fujitsuka N."/>
            <person name="Fukunaka R."/>
            <person name="Hamada M."/>
            <person name="Harada C."/>
            <person name="Hayashi A."/>
            <person name="Hijishita S."/>
            <person name="Honda M."/>
            <person name="Hosokawa S."/>
            <person name="Ichikawa Y."/>
            <person name="Idonuma A."/>
            <person name="Iijima M."/>
            <person name="Ikeda M."/>
            <person name="Ikeno M."/>
            <person name="Ito K."/>
            <person name="Ito S."/>
            <person name="Ito T."/>
            <person name="Ito Y."/>
            <person name="Ito Y."/>
            <person name="Iwabuchi A."/>
            <person name="Kamiya K."/>
            <person name="Karasawa W."/>
            <person name="Kurita K."/>
            <person name="Katagiri S."/>
            <person name="Kikuta A."/>
            <person name="Kobayashi H."/>
            <person name="Kobayashi N."/>
            <person name="Machita K."/>
            <person name="Maehara T."/>
            <person name="Masukawa M."/>
            <person name="Mizubayashi T."/>
            <person name="Mukai Y."/>
            <person name="Nagasaki H."/>
            <person name="Nagata Y."/>
            <person name="Naito S."/>
            <person name="Nakashima M."/>
            <person name="Nakama Y."/>
            <person name="Nakamichi Y."/>
            <person name="Nakamura M."/>
            <person name="Meguro A."/>
            <person name="Negishi M."/>
            <person name="Ohta I."/>
            <person name="Ohta T."/>
            <person name="Okamoto M."/>
            <person name="Ono N."/>
            <person name="Saji S."/>
            <person name="Sakaguchi M."/>
            <person name="Sakai K."/>
            <person name="Shibata M."/>
            <person name="Shimokawa T."/>
            <person name="Song J."/>
            <person name="Takazaki Y."/>
            <person name="Terasawa K."/>
            <person name="Tsugane M."/>
            <person name="Tsuji K."/>
            <person name="Ueda S."/>
            <person name="Waki K."/>
            <person name="Yamagata H."/>
            <person name="Yamamoto M."/>
            <person name="Yamamoto S."/>
            <person name="Yamane H."/>
            <person name="Yoshiki S."/>
            <person name="Yoshihara R."/>
            <person name="Yukawa K."/>
            <person name="Zhong H."/>
            <person name="Yano M."/>
            <person name="Yuan Q."/>
            <person name="Ouyang S."/>
            <person name="Liu J."/>
            <person name="Jones K.M."/>
            <person name="Gansberger K."/>
            <person name="Moffat K."/>
            <person name="Hill J."/>
            <person name="Bera J."/>
            <person name="Fadrosh D."/>
            <person name="Jin S."/>
            <person name="Johri S."/>
            <person name="Kim M."/>
            <person name="Overton L."/>
            <person name="Reardon M."/>
            <person name="Tsitrin T."/>
            <person name="Vuong H."/>
            <person name="Weaver B."/>
            <person name="Ciecko A."/>
            <person name="Tallon L."/>
            <person name="Jackson J."/>
            <person name="Pai G."/>
            <person name="Aken S.V."/>
            <person name="Utterback T."/>
            <person name="Reidmuller S."/>
            <person name="Feldblyum T."/>
            <person name="Hsiao J."/>
            <person name="Zismann V."/>
            <person name="Iobst S."/>
            <person name="de Vazeille A.R."/>
            <person name="Buell C.R."/>
            <person name="Ying K."/>
            <person name="Li Y."/>
            <person name="Lu T."/>
            <person name="Huang Y."/>
            <person name="Zhao Q."/>
            <person name="Feng Q."/>
            <person name="Zhang L."/>
            <person name="Zhu J."/>
            <person name="Weng Q."/>
            <person name="Mu J."/>
            <person name="Lu Y."/>
            <person name="Fan D."/>
            <person name="Liu Y."/>
            <person name="Guan J."/>
            <person name="Zhang Y."/>
            <person name="Yu S."/>
            <person name="Liu X."/>
            <person name="Zhang Y."/>
            <person name="Hong G."/>
            <person name="Han B."/>
            <person name="Choisne N."/>
            <person name="Demange N."/>
            <person name="Orjeda G."/>
            <person name="Samain S."/>
            <person name="Cattolico L."/>
            <person name="Pelletier E."/>
            <person name="Couloux A."/>
            <person name="Segurens B."/>
            <person name="Wincker P."/>
            <person name="D'Hont A."/>
            <person name="Scarpelli C."/>
            <person name="Weissenbach J."/>
            <person name="Salanoubat M."/>
            <person name="Quetier F."/>
            <person name="Yu Y."/>
            <person name="Kim H.R."/>
            <person name="Rambo T."/>
            <person name="Currie J."/>
            <person name="Collura K."/>
            <person name="Luo M."/>
            <person name="Yang T."/>
            <person name="Ammiraju J.S.S."/>
            <person name="Engler F."/>
            <person name="Soderlund C."/>
            <person name="Wing R.A."/>
            <person name="Palmer L.E."/>
            <person name="de la Bastide M."/>
            <person name="Spiegel L."/>
            <person name="Nascimento L."/>
            <person name="Zutavern T."/>
            <person name="O'Shaughnessy A."/>
            <person name="Dike S."/>
            <person name="Dedhia N."/>
            <person name="Preston R."/>
            <person name="Balija V."/>
            <person name="McCombie W.R."/>
            <person name="Chow T."/>
            <person name="Chen H."/>
            <person name="Chung M."/>
            <person name="Chen C."/>
            <person name="Shaw J."/>
            <person name="Wu H."/>
            <person name="Hsiao K."/>
            <person name="Chao Y."/>
            <person name="Chu M."/>
            <person name="Cheng C."/>
            <person name="Hour A."/>
            <person name="Lee P."/>
            <person name="Lin S."/>
            <person name="Lin Y."/>
            <person name="Liou J."/>
            <person name="Liu S."/>
            <person name="Hsing Y."/>
            <person name="Raghuvanshi S."/>
            <person name="Mohanty A."/>
            <person name="Bharti A.K."/>
            <person name="Gaur A."/>
            <person name="Gupta V."/>
            <person name="Kumar D."/>
            <person name="Ravi V."/>
            <person name="Vij S."/>
            <person name="Kapur A."/>
            <person name="Khurana P."/>
            <person name="Khurana P."/>
            <person name="Khurana J.P."/>
            <person name="Tyagi A.K."/>
            <person name="Gaikwad K."/>
            <person name="Singh A."/>
            <person name="Dalal V."/>
            <person name="Srivastava S."/>
            <person name="Dixit A."/>
            <person name="Pal A.K."/>
            <person name="Ghazi I.A."/>
            <person name="Yadav M."/>
            <person name="Pandit A."/>
            <person name="Bhargava A."/>
            <person name="Sureshbabu K."/>
            <person name="Batra K."/>
            <person name="Sharma T.R."/>
            <person name="Mohapatra T."/>
            <person name="Singh N.K."/>
            <person name="Messing J."/>
            <person name="Nelson A.B."/>
            <person name="Fuks G."/>
            <person name="Kavchok S."/>
            <person name="Keizer G."/>
            <person name="Linton E."/>
            <person name="Llaca V."/>
            <person name="Song R."/>
            <person name="Tanyolac B."/>
            <person name="Young S."/>
            <person name="Ho-Il K."/>
            <person name="Hahn J.H."/>
            <person name="Sangsakoo G."/>
            <person name="Vanavichit A."/>
            <person name="de Mattos Luiz.A.T."/>
            <person name="Zimmer P.D."/>
            <person name="Malone G."/>
            <person name="Dellagostin O."/>
            <person name="de Oliveira A.C."/>
            <person name="Bevan M."/>
            <person name="Bancroft I."/>
            <person name="Minx P."/>
            <person name="Cordum H."/>
            <person name="Wilson R."/>
            <person name="Cheng Z."/>
            <person name="Jin W."/>
            <person name="Jiang J."/>
            <person name="Leong S.A."/>
            <person name="Iwama H."/>
            <person name="Gojobori T."/>
            <person name="Itoh T."/>
            <person name="Niimura Y."/>
            <person name="Fujii Y."/>
            <person name="Habara T."/>
            <person name="Sakai H."/>
            <person name="Sato Y."/>
            <person name="Wilson G."/>
            <person name="Kumar K."/>
            <person name="McCouch S."/>
            <person name="Juretic N."/>
            <person name="Hoen D."/>
            <person name="Wright S."/>
            <person name="Bruskiewich R."/>
            <person name="Bureau T."/>
            <person name="Miyao A."/>
            <person name="Hirochika H."/>
            <person name="Nishikawa T."/>
            <person name="Kadowaki K."/>
            <person name="Sugiura M."/>
            <person name="Burr B."/>
            <person name="Sasaki T."/>
        </authorList>
    </citation>
    <scope>NUCLEOTIDE SEQUENCE [LARGE SCALE GENOMIC DNA]</scope>
    <source>
        <strain evidence="9">cv. Nipponbare</strain>
    </source>
</reference>
<organism evidence="8 9">
    <name type="scientific">Oryza sativa subsp. japonica</name>
    <name type="common">Rice</name>
    <dbReference type="NCBI Taxonomy" id="39947"/>
    <lineage>
        <taxon>Eukaryota</taxon>
        <taxon>Viridiplantae</taxon>
        <taxon>Streptophyta</taxon>
        <taxon>Embryophyta</taxon>
        <taxon>Tracheophyta</taxon>
        <taxon>Spermatophyta</taxon>
        <taxon>Magnoliopsida</taxon>
        <taxon>Liliopsida</taxon>
        <taxon>Poales</taxon>
        <taxon>Poaceae</taxon>
        <taxon>BOP clade</taxon>
        <taxon>Oryzoideae</taxon>
        <taxon>Oryzeae</taxon>
        <taxon>Oryzinae</taxon>
        <taxon>Oryza</taxon>
        <taxon>Oryza sativa</taxon>
    </lineage>
</organism>
<proteinExistence type="inferred from homology"/>
<evidence type="ECO:0000256" key="7">
    <source>
        <dbReference type="SAM" id="MobiDB-lite"/>
    </source>
</evidence>
<name>Q8H3W4_ORYSJ</name>
<feature type="transmembrane region" description="Helical" evidence="6">
    <location>
        <begin position="417"/>
        <end position="439"/>
    </location>
</feature>
<feature type="transmembrane region" description="Helical" evidence="6">
    <location>
        <begin position="195"/>
        <end position="217"/>
    </location>
</feature>
<feature type="transmembrane region" description="Helical" evidence="6">
    <location>
        <begin position="497"/>
        <end position="516"/>
    </location>
</feature>
<dbReference type="CDD" id="cd13132">
    <property type="entry name" value="MATE_eukaryotic"/>
    <property type="match status" value="1"/>
</dbReference>
<keyword evidence="4 6" id="KW-1133">Transmembrane helix</keyword>
<keyword evidence="5 6" id="KW-0472">Membrane</keyword>
<gene>
    <name evidence="8" type="primary">P0585H11.114</name>
</gene>
<keyword evidence="3 6" id="KW-0812">Transmembrane</keyword>